<protein>
    <submittedName>
        <fullName evidence="9">Exopolygalacturonase clone GBGE184</fullName>
    </submittedName>
</protein>
<organism evidence="9">
    <name type="scientific">Zea mays</name>
    <name type="common">Maize</name>
    <dbReference type="NCBI Taxonomy" id="4577"/>
    <lineage>
        <taxon>Eukaryota</taxon>
        <taxon>Viridiplantae</taxon>
        <taxon>Streptophyta</taxon>
        <taxon>Embryophyta</taxon>
        <taxon>Tracheophyta</taxon>
        <taxon>Spermatophyta</taxon>
        <taxon>Magnoliopsida</taxon>
        <taxon>Liliopsida</taxon>
        <taxon>Poales</taxon>
        <taxon>Poaceae</taxon>
        <taxon>PACMAD clade</taxon>
        <taxon>Panicoideae</taxon>
        <taxon>Andropogonodae</taxon>
        <taxon>Andropogoneae</taxon>
        <taxon>Tripsacinae</taxon>
        <taxon>Zea</taxon>
    </lineage>
</organism>
<evidence type="ECO:0000256" key="4">
    <source>
        <dbReference type="ARBA" id="ARBA00022525"/>
    </source>
</evidence>
<dbReference type="GO" id="GO:0071555">
    <property type="term" value="P:cell wall organization"/>
    <property type="evidence" value="ECO:0007669"/>
    <property type="project" value="UniProtKB-KW"/>
</dbReference>
<keyword evidence="3" id="KW-0134">Cell wall</keyword>
<evidence type="ECO:0000256" key="7">
    <source>
        <dbReference type="ARBA" id="ARBA00023316"/>
    </source>
</evidence>
<gene>
    <name evidence="9" type="ORF">ZEAMMB73_Zm00001d044177</name>
</gene>
<evidence type="ECO:0000313" key="9">
    <source>
        <dbReference type="EMBL" id="ONM40107.1"/>
    </source>
</evidence>
<evidence type="ECO:0000256" key="6">
    <source>
        <dbReference type="ARBA" id="ARBA00023295"/>
    </source>
</evidence>
<keyword evidence="7" id="KW-0961">Cell wall biogenesis/degradation</keyword>
<comment type="subcellular location">
    <subcellularLocation>
        <location evidence="1">Secreted</location>
        <location evidence="1">Cell wall</location>
    </subcellularLocation>
</comment>
<dbReference type="InParanoid" id="A0A1D6NIB3"/>
<dbReference type="Pfam" id="PF00295">
    <property type="entry name" value="Glyco_hydro_28"/>
    <property type="match status" value="1"/>
</dbReference>
<dbReference type="SMR" id="A0A1D6NIB3"/>
<evidence type="ECO:0000256" key="5">
    <source>
        <dbReference type="ARBA" id="ARBA00022801"/>
    </source>
</evidence>
<dbReference type="Gene3D" id="2.160.20.10">
    <property type="entry name" value="Single-stranded right-handed beta-helix, Pectin lyase-like"/>
    <property type="match status" value="1"/>
</dbReference>
<dbReference type="EMBL" id="CM007649">
    <property type="protein sequence ID" value="ONM40107.1"/>
    <property type="molecule type" value="Genomic_DNA"/>
</dbReference>
<dbReference type="AlphaFoldDB" id="A0A1D6NIB3"/>
<dbReference type="OMA" id="VNKPESC"/>
<dbReference type="GO" id="GO:0004650">
    <property type="term" value="F:polygalacturonase activity"/>
    <property type="evidence" value="ECO:0007669"/>
    <property type="project" value="InterPro"/>
</dbReference>
<proteinExistence type="inferred from homology"/>
<dbReference type="SUPFAM" id="SSF51126">
    <property type="entry name" value="Pectin lyase-like"/>
    <property type="match status" value="1"/>
</dbReference>
<accession>A0A1D6NIB3</accession>
<evidence type="ECO:0000256" key="3">
    <source>
        <dbReference type="ARBA" id="ARBA00022512"/>
    </source>
</evidence>
<dbReference type="PANTHER" id="PTHR31375">
    <property type="match status" value="1"/>
</dbReference>
<dbReference type="STRING" id="4577.A0A1D6NIB3"/>
<evidence type="ECO:0000256" key="1">
    <source>
        <dbReference type="ARBA" id="ARBA00004191"/>
    </source>
</evidence>
<sequence length="287" mass="29770">MAPFFDAYYSSLVPLLFSCVLSSGAGAAEAAAAAAYKYNVAGFGARPDGRTDSAGAFASAWPAACRSQEPATVLHQPWRQQQPAGTTAPGSCSTASTASLCGAAPSTAAARRCGLWACKQAAEHGGCPSGATSLKVLNSRDVVISGLTSVESELYHVVVEGCEGVTVQDVQIVAPGSSPNTDGIHVQASSQVTVTRTSIRTGDDDCVSVGTGTTNLRVEHGWSLGKEREESGVENVTVTGAAFVATDNGLRLRIKTWARARVDGAYVRGVVFEHALMHDVRNPIIID</sequence>
<reference evidence="9" key="1">
    <citation type="submission" date="2015-12" db="EMBL/GenBank/DDBJ databases">
        <title>Update maize B73 reference genome by single molecule sequencing technologies.</title>
        <authorList>
            <consortium name="Maize Genome Sequencing Project"/>
            <person name="Ware D."/>
        </authorList>
    </citation>
    <scope>NUCLEOTIDE SEQUENCE [LARGE SCALE GENOMIC DNA]</scope>
    <source>
        <tissue evidence="9">Seedling</tissue>
    </source>
</reference>
<dbReference type="InterPro" id="IPR000743">
    <property type="entry name" value="Glyco_hydro_28"/>
</dbReference>
<keyword evidence="5 8" id="KW-0378">Hydrolase</keyword>
<comment type="similarity">
    <text evidence="2 8">Belongs to the glycosyl hydrolase 28 family.</text>
</comment>
<evidence type="ECO:0000256" key="2">
    <source>
        <dbReference type="ARBA" id="ARBA00008834"/>
    </source>
</evidence>
<evidence type="ECO:0000256" key="8">
    <source>
        <dbReference type="RuleBase" id="RU361169"/>
    </source>
</evidence>
<keyword evidence="6 8" id="KW-0326">Glycosidase</keyword>
<keyword evidence="4" id="KW-0964">Secreted</keyword>
<dbReference type="GO" id="GO:0005975">
    <property type="term" value="P:carbohydrate metabolic process"/>
    <property type="evidence" value="ECO:0007669"/>
    <property type="project" value="InterPro"/>
</dbReference>
<dbReference type="InterPro" id="IPR011050">
    <property type="entry name" value="Pectin_lyase_fold/virulence"/>
</dbReference>
<name>A0A1D6NIB3_MAIZE</name>
<dbReference type="InterPro" id="IPR012334">
    <property type="entry name" value="Pectin_lyas_fold"/>
</dbReference>